<dbReference type="CDD" id="cd12108">
    <property type="entry name" value="Hr-like"/>
    <property type="match status" value="1"/>
</dbReference>
<dbReference type="Pfam" id="PF01814">
    <property type="entry name" value="Hemerythrin"/>
    <property type="match status" value="1"/>
</dbReference>
<dbReference type="Gene3D" id="1.20.120.520">
    <property type="entry name" value="nmb1532 protein domain like"/>
    <property type="match status" value="1"/>
</dbReference>
<proteinExistence type="predicted"/>
<evidence type="ECO:0000313" key="3">
    <source>
        <dbReference type="Proteomes" id="UP001166286"/>
    </source>
</evidence>
<evidence type="ECO:0000313" key="2">
    <source>
        <dbReference type="EMBL" id="KAK0507600.1"/>
    </source>
</evidence>
<feature type="domain" description="Hemerythrin-like" evidence="1">
    <location>
        <begin position="32"/>
        <end position="152"/>
    </location>
</feature>
<accession>A0AA39V681</accession>
<dbReference type="Proteomes" id="UP001166286">
    <property type="component" value="Unassembled WGS sequence"/>
</dbReference>
<comment type="caution">
    <text evidence="2">The sequence shown here is derived from an EMBL/GenBank/DDBJ whole genome shotgun (WGS) entry which is preliminary data.</text>
</comment>
<gene>
    <name evidence="2" type="ORF">JMJ35_010123</name>
</gene>
<dbReference type="PANTHER" id="PTHR38048">
    <property type="entry name" value="EXPRESSED PROTEIN"/>
    <property type="match status" value="1"/>
</dbReference>
<name>A0AA39V681_9LECA</name>
<organism evidence="2 3">
    <name type="scientific">Cladonia borealis</name>
    <dbReference type="NCBI Taxonomy" id="184061"/>
    <lineage>
        <taxon>Eukaryota</taxon>
        <taxon>Fungi</taxon>
        <taxon>Dikarya</taxon>
        <taxon>Ascomycota</taxon>
        <taxon>Pezizomycotina</taxon>
        <taxon>Lecanoromycetes</taxon>
        <taxon>OSLEUM clade</taxon>
        <taxon>Lecanoromycetidae</taxon>
        <taxon>Lecanorales</taxon>
        <taxon>Lecanorineae</taxon>
        <taxon>Cladoniaceae</taxon>
        <taxon>Cladonia</taxon>
    </lineage>
</organism>
<dbReference type="InterPro" id="IPR053206">
    <property type="entry name" value="Dimeric_xanthone_biosynth"/>
</dbReference>
<dbReference type="AlphaFoldDB" id="A0AA39V681"/>
<keyword evidence="3" id="KW-1185">Reference proteome</keyword>
<evidence type="ECO:0000259" key="1">
    <source>
        <dbReference type="Pfam" id="PF01814"/>
    </source>
</evidence>
<dbReference type="PANTHER" id="PTHR38048:SF2">
    <property type="entry name" value="HEMERYTHRIN-LIKE DOMAIN-CONTAINING PROTEIN"/>
    <property type="match status" value="1"/>
</dbReference>
<sequence length="252" mass="28109">MVISYTDKPLALIQTPHTNTGKTDVYTMDASHMALVHNVFIRGYNSIYQQAPHIQPADYRDFVGYCLAWHEMVQGHHDTEEEVLFPGIEEATGVKGIMDGEKAEHASLHAELSSLATYLKACIAQPGSFDSSALLAIMDNLAPALATHLANEPPALASLATYAIDMKDLSDNTAKHSMARTSMVNLLPMLWFNLDVDFENGKWNNFPPISGPVRWVMVNILGRWQARWWRFGSCGADGKRIELMALREGYRT</sequence>
<protein>
    <recommendedName>
        <fullName evidence="1">Hemerythrin-like domain-containing protein</fullName>
    </recommendedName>
</protein>
<dbReference type="InterPro" id="IPR012312">
    <property type="entry name" value="Hemerythrin-like"/>
</dbReference>
<reference evidence="2" key="1">
    <citation type="submission" date="2023-03" db="EMBL/GenBank/DDBJ databases">
        <title>Complete genome of Cladonia borealis.</title>
        <authorList>
            <person name="Park H."/>
        </authorList>
    </citation>
    <scope>NUCLEOTIDE SEQUENCE</scope>
    <source>
        <strain evidence="2">ANT050790</strain>
    </source>
</reference>
<dbReference type="EMBL" id="JAFEKC020000023">
    <property type="protein sequence ID" value="KAK0507600.1"/>
    <property type="molecule type" value="Genomic_DNA"/>
</dbReference>